<dbReference type="SUPFAM" id="SSF55781">
    <property type="entry name" value="GAF domain-like"/>
    <property type="match status" value="1"/>
</dbReference>
<dbReference type="PANTHER" id="PTHR30136">
    <property type="entry name" value="HELIX-TURN-HELIX TRANSCRIPTIONAL REGULATOR, ICLR FAMILY"/>
    <property type="match status" value="1"/>
</dbReference>
<evidence type="ECO:0000313" key="6">
    <source>
        <dbReference type="EMBL" id="MFC4543210.1"/>
    </source>
</evidence>
<feature type="domain" description="IclR-ED" evidence="5">
    <location>
        <begin position="69"/>
        <end position="249"/>
    </location>
</feature>
<proteinExistence type="predicted"/>
<organism evidence="6 7">
    <name type="scientific">Halosolutus amylolyticus</name>
    <dbReference type="NCBI Taxonomy" id="2932267"/>
    <lineage>
        <taxon>Archaea</taxon>
        <taxon>Methanobacteriati</taxon>
        <taxon>Methanobacteriota</taxon>
        <taxon>Stenosarchaea group</taxon>
        <taxon>Halobacteria</taxon>
        <taxon>Halobacteriales</taxon>
        <taxon>Natrialbaceae</taxon>
        <taxon>Halosolutus</taxon>
    </lineage>
</organism>
<dbReference type="AlphaFoldDB" id="A0ABD5PRJ1"/>
<dbReference type="GO" id="GO:0003677">
    <property type="term" value="F:DNA binding"/>
    <property type="evidence" value="ECO:0007669"/>
    <property type="project" value="UniProtKB-KW"/>
</dbReference>
<evidence type="ECO:0000259" key="4">
    <source>
        <dbReference type="PROSITE" id="PS51077"/>
    </source>
</evidence>
<protein>
    <submittedName>
        <fullName evidence="6">IclR family transcriptional regulator</fullName>
    </submittedName>
</protein>
<keyword evidence="7" id="KW-1185">Reference proteome</keyword>
<dbReference type="InterPro" id="IPR005471">
    <property type="entry name" value="Tscrpt_reg_IclR_N"/>
</dbReference>
<dbReference type="InterPro" id="IPR011991">
    <property type="entry name" value="ArsR-like_HTH"/>
</dbReference>
<keyword evidence="3" id="KW-0804">Transcription</keyword>
<gene>
    <name evidence="6" type="ORF">ACFO5R_14870</name>
</gene>
<keyword evidence="2" id="KW-0238">DNA-binding</keyword>
<dbReference type="PROSITE" id="PS51077">
    <property type="entry name" value="HTH_ICLR"/>
    <property type="match status" value="1"/>
</dbReference>
<dbReference type="CDD" id="cd00090">
    <property type="entry name" value="HTH_ARSR"/>
    <property type="match status" value="1"/>
</dbReference>
<evidence type="ECO:0000256" key="1">
    <source>
        <dbReference type="ARBA" id="ARBA00023015"/>
    </source>
</evidence>
<reference evidence="6 7" key="1">
    <citation type="journal article" date="2019" name="Int. J. Syst. Evol. Microbiol.">
        <title>The Global Catalogue of Microorganisms (GCM) 10K type strain sequencing project: providing services to taxonomists for standard genome sequencing and annotation.</title>
        <authorList>
            <consortium name="The Broad Institute Genomics Platform"/>
            <consortium name="The Broad Institute Genome Sequencing Center for Infectious Disease"/>
            <person name="Wu L."/>
            <person name="Ma J."/>
        </authorList>
    </citation>
    <scope>NUCLEOTIDE SEQUENCE [LARGE SCALE GENOMIC DNA]</scope>
    <source>
        <strain evidence="6 7">WLHS5</strain>
    </source>
</reference>
<dbReference type="InterPro" id="IPR029016">
    <property type="entry name" value="GAF-like_dom_sf"/>
</dbReference>
<dbReference type="SMART" id="SM00346">
    <property type="entry name" value="HTH_ICLR"/>
    <property type="match status" value="1"/>
</dbReference>
<evidence type="ECO:0000259" key="5">
    <source>
        <dbReference type="PROSITE" id="PS51078"/>
    </source>
</evidence>
<dbReference type="Gene3D" id="1.10.10.10">
    <property type="entry name" value="Winged helix-like DNA-binding domain superfamily/Winged helix DNA-binding domain"/>
    <property type="match status" value="1"/>
</dbReference>
<comment type="caution">
    <text evidence="6">The sequence shown here is derived from an EMBL/GenBank/DDBJ whole genome shotgun (WGS) entry which is preliminary data.</text>
</comment>
<dbReference type="EMBL" id="JBHSFA010000007">
    <property type="protein sequence ID" value="MFC4543210.1"/>
    <property type="molecule type" value="Genomic_DNA"/>
</dbReference>
<dbReference type="Pfam" id="PF09339">
    <property type="entry name" value="HTH_IclR"/>
    <property type="match status" value="1"/>
</dbReference>
<evidence type="ECO:0000256" key="2">
    <source>
        <dbReference type="ARBA" id="ARBA00023125"/>
    </source>
</evidence>
<dbReference type="GO" id="GO:0006355">
    <property type="term" value="P:regulation of DNA-templated transcription"/>
    <property type="evidence" value="ECO:0007669"/>
    <property type="project" value="UniProtKB-ARBA"/>
</dbReference>
<keyword evidence="1" id="KW-0805">Transcription regulation</keyword>
<dbReference type="Pfam" id="PF01614">
    <property type="entry name" value="IclR_C"/>
    <property type="match status" value="1"/>
</dbReference>
<dbReference type="InterPro" id="IPR036388">
    <property type="entry name" value="WH-like_DNA-bd_sf"/>
</dbReference>
<sequence>MGDQDGVSVQATATTVAIIEELRDRDRAGVTELATALDLSKSAVHNHLSTLVSLGYVRRADGAYGLTHQFLRLGLGIRERSAVYRAAKSDLRTLAQTTGETVNLVVPEADHGVYLYRVGDGDHPIPEGGQVALHASAAGKSILAFRDHEAVDAFVDDHGLPALTERTVTDPATLRSQLRSIRDQRVAFDRGEQTPDWQCVASPIVVDGDPIGAISVSGPADRMQGKRLEEDATGLVVSTAKAIELELLDSAASETE</sequence>
<dbReference type="InterPro" id="IPR014757">
    <property type="entry name" value="Tscrpt_reg_IclR_C"/>
</dbReference>
<dbReference type="InterPro" id="IPR036390">
    <property type="entry name" value="WH_DNA-bd_sf"/>
</dbReference>
<dbReference type="SUPFAM" id="SSF46785">
    <property type="entry name" value="Winged helix' DNA-binding domain"/>
    <property type="match status" value="1"/>
</dbReference>
<dbReference type="Gene3D" id="3.30.450.40">
    <property type="match status" value="1"/>
</dbReference>
<dbReference type="PANTHER" id="PTHR30136:SF35">
    <property type="entry name" value="HTH-TYPE TRANSCRIPTIONAL REGULATOR RV1719"/>
    <property type="match status" value="1"/>
</dbReference>
<dbReference type="RefSeq" id="WP_250140111.1">
    <property type="nucleotide sequence ID" value="NZ_JALIQP010000002.1"/>
</dbReference>
<dbReference type="Proteomes" id="UP001595898">
    <property type="component" value="Unassembled WGS sequence"/>
</dbReference>
<dbReference type="InterPro" id="IPR050707">
    <property type="entry name" value="HTH_MetabolicPath_Reg"/>
</dbReference>
<dbReference type="PROSITE" id="PS51078">
    <property type="entry name" value="ICLR_ED"/>
    <property type="match status" value="1"/>
</dbReference>
<evidence type="ECO:0000256" key="3">
    <source>
        <dbReference type="ARBA" id="ARBA00023163"/>
    </source>
</evidence>
<accession>A0ABD5PRJ1</accession>
<name>A0ABD5PRJ1_9EURY</name>
<feature type="domain" description="HTH iclR-type" evidence="4">
    <location>
        <begin position="9"/>
        <end position="68"/>
    </location>
</feature>
<evidence type="ECO:0000313" key="7">
    <source>
        <dbReference type="Proteomes" id="UP001595898"/>
    </source>
</evidence>